<organism evidence="1 2">
    <name type="scientific">Nelumbo nucifera</name>
    <name type="common">Sacred lotus</name>
    <dbReference type="NCBI Taxonomy" id="4432"/>
    <lineage>
        <taxon>Eukaryota</taxon>
        <taxon>Viridiplantae</taxon>
        <taxon>Streptophyta</taxon>
        <taxon>Embryophyta</taxon>
        <taxon>Tracheophyta</taxon>
        <taxon>Spermatophyta</taxon>
        <taxon>Magnoliopsida</taxon>
        <taxon>Proteales</taxon>
        <taxon>Nelumbonaceae</taxon>
        <taxon>Nelumbo</taxon>
    </lineage>
</organism>
<gene>
    <name evidence="1" type="ORF">HUJ06_020471</name>
</gene>
<dbReference type="AlphaFoldDB" id="A0A822XNB2"/>
<name>A0A822XNB2_NELNU</name>
<keyword evidence="2" id="KW-1185">Reference proteome</keyword>
<dbReference type="EMBL" id="DUZY01000001">
    <property type="protein sequence ID" value="DAD19008.1"/>
    <property type="molecule type" value="Genomic_DNA"/>
</dbReference>
<dbReference type="Proteomes" id="UP000607653">
    <property type="component" value="Unassembled WGS sequence"/>
</dbReference>
<accession>A0A822XNB2</accession>
<evidence type="ECO:0000313" key="1">
    <source>
        <dbReference type="EMBL" id="DAD19008.1"/>
    </source>
</evidence>
<reference evidence="1 2" key="1">
    <citation type="journal article" date="2020" name="Mol. Biol. Evol.">
        <title>Distinct Expression and Methylation Patterns for Genes with Different Fates following a Single Whole-Genome Duplication in Flowering Plants.</title>
        <authorList>
            <person name="Shi T."/>
            <person name="Rahmani R.S."/>
            <person name="Gugger P.F."/>
            <person name="Wang M."/>
            <person name="Li H."/>
            <person name="Zhang Y."/>
            <person name="Li Z."/>
            <person name="Wang Q."/>
            <person name="Van de Peer Y."/>
            <person name="Marchal K."/>
            <person name="Chen J."/>
        </authorList>
    </citation>
    <scope>NUCLEOTIDE SEQUENCE [LARGE SCALE GENOMIC DNA]</scope>
    <source>
        <tissue evidence="1">Leaf</tissue>
    </source>
</reference>
<sequence length="59" mass="6933">MDRTLLRPMLHLYFWAIPGSNQRGVNILVHSLSLQSSLKNHFEHLSTPREGKKEKNSRY</sequence>
<protein>
    <submittedName>
        <fullName evidence="1">Uncharacterized protein</fullName>
    </submittedName>
</protein>
<evidence type="ECO:0000313" key="2">
    <source>
        <dbReference type="Proteomes" id="UP000607653"/>
    </source>
</evidence>
<proteinExistence type="predicted"/>
<comment type="caution">
    <text evidence="1">The sequence shown here is derived from an EMBL/GenBank/DDBJ whole genome shotgun (WGS) entry which is preliminary data.</text>
</comment>